<dbReference type="SUPFAM" id="SSF55166">
    <property type="entry name" value="Hedgehog/DD-peptidase"/>
    <property type="match status" value="1"/>
</dbReference>
<dbReference type="GO" id="GO:0008233">
    <property type="term" value="F:peptidase activity"/>
    <property type="evidence" value="ECO:0007669"/>
    <property type="project" value="InterPro"/>
</dbReference>
<dbReference type="OrthoDB" id="5395100at2"/>
<dbReference type="SUPFAM" id="SSF47090">
    <property type="entry name" value="PGBD-like"/>
    <property type="match status" value="1"/>
</dbReference>
<dbReference type="InterPro" id="IPR002477">
    <property type="entry name" value="Peptidoglycan-bd-like"/>
</dbReference>
<evidence type="ECO:0000259" key="2">
    <source>
        <dbReference type="Pfam" id="PF01471"/>
    </source>
</evidence>
<dbReference type="Pfam" id="PF13539">
    <property type="entry name" value="Peptidase_M15_4"/>
    <property type="match status" value="1"/>
</dbReference>
<keyword evidence="1" id="KW-1133">Transmembrane helix</keyword>
<evidence type="ECO:0000313" key="4">
    <source>
        <dbReference type="EMBL" id="SFK25691.1"/>
    </source>
</evidence>
<protein>
    <submittedName>
        <fullName evidence="4">Peptidoglycan-binding (PGRP) domain of peptidoglycan hydrolases-containing protein</fullName>
    </submittedName>
</protein>
<accession>A0A1I3Y316</accession>
<evidence type="ECO:0000256" key="1">
    <source>
        <dbReference type="SAM" id="Phobius"/>
    </source>
</evidence>
<sequence length="673" mass="73022">MSESEQRRVWKAYDSNEDLMTEISFGPAIIRVARPTVAAWSALEAIMNAHNYIIRSEHTHGYFPRNIAETTTRSLHAFGIAIDVNADTNPVRKTPNHRKVWFSKKATQIERAHDVSINAADTDMPIEMIEDVLAVRTLGKNRLFGWGGDWVKKKDAMHFHIDVSPQELARGIDTSTVRGFDETLIAEFEEESGSIAPETDPLSVFDVNDDLWETDSMVDMSQVARFRPFLDFIAGHEGTAHRPGRGYDTSLGYGRFSGGEKTLTLMSLDQIDALQTAMLDHPANNFNSSALGRYQIVRKTLRGLRKELGLSGSELYSAQLQDRLAVALIKRRGRDITGLRNEWASLVSVSAGAILGAYDARGTFSDDVPIPGPVFEQPTDINKLFEMLMQKLSGSSMPQQIPEPVLKPGDRGPAVSALQEALSRRNYQVGTIDGVYGSLTAGAVSAFQLDYKVATDTIGSVDAATWAALRDAPGRPLAEGRLTATADDLRKKGSQIIANADRSNLVAKITSLLGALGLGNFALNEYMGTGAQQPPPRPSPTATTITAPVDQQIAHAMSPFASSEYRSFFGLNTAQTNSAVVKINDLDRLYLRSNPAQQASAPVQTMESTEVPATNPLTGLLSGAANLLLPGAGSSLAILALGVASHLFGTRIINRRVEDQRNGSNIGRLFSGN</sequence>
<dbReference type="InterPro" id="IPR036366">
    <property type="entry name" value="PGBDSf"/>
</dbReference>
<proteinExistence type="predicted"/>
<dbReference type="InterPro" id="IPR009045">
    <property type="entry name" value="Zn_M74/Hedgehog-like"/>
</dbReference>
<dbReference type="RefSeq" id="WP_149759818.1">
    <property type="nucleotide sequence ID" value="NZ_BSPE01000007.1"/>
</dbReference>
<dbReference type="AlphaFoldDB" id="A0A1I3Y316"/>
<feature type="domain" description="Peptidase M15C" evidence="3">
    <location>
        <begin position="69"/>
        <end position="160"/>
    </location>
</feature>
<keyword evidence="1" id="KW-0472">Membrane</keyword>
<dbReference type="InterPro" id="IPR023346">
    <property type="entry name" value="Lysozyme-like_dom_sf"/>
</dbReference>
<dbReference type="Gene3D" id="1.10.530.10">
    <property type="match status" value="1"/>
</dbReference>
<evidence type="ECO:0000259" key="3">
    <source>
        <dbReference type="Pfam" id="PF13539"/>
    </source>
</evidence>
<dbReference type="InterPro" id="IPR036365">
    <property type="entry name" value="PGBD-like_sf"/>
</dbReference>
<keyword evidence="5" id="KW-1185">Reference proteome</keyword>
<dbReference type="Pfam" id="PF01471">
    <property type="entry name" value="PG_binding_1"/>
    <property type="match status" value="1"/>
</dbReference>
<dbReference type="Gene3D" id="3.30.1380.10">
    <property type="match status" value="1"/>
</dbReference>
<organism evidence="4 5">
    <name type="scientific">Neomesorhizobium albiziae</name>
    <dbReference type="NCBI Taxonomy" id="335020"/>
    <lineage>
        <taxon>Bacteria</taxon>
        <taxon>Pseudomonadati</taxon>
        <taxon>Pseudomonadota</taxon>
        <taxon>Alphaproteobacteria</taxon>
        <taxon>Hyphomicrobiales</taxon>
        <taxon>Phyllobacteriaceae</taxon>
        <taxon>Neomesorhizobium</taxon>
    </lineage>
</organism>
<dbReference type="InterPro" id="IPR039561">
    <property type="entry name" value="Peptidase_M15C"/>
</dbReference>
<evidence type="ECO:0000313" key="5">
    <source>
        <dbReference type="Proteomes" id="UP000323300"/>
    </source>
</evidence>
<dbReference type="EMBL" id="FOSL01000004">
    <property type="protein sequence ID" value="SFK25691.1"/>
    <property type="molecule type" value="Genomic_DNA"/>
</dbReference>
<gene>
    <name evidence="4" type="ORF">SAMN04488498_104131</name>
</gene>
<dbReference type="Gene3D" id="1.10.101.10">
    <property type="entry name" value="PGBD-like superfamily/PGBD"/>
    <property type="match status" value="1"/>
</dbReference>
<feature type="domain" description="Peptidoglycan binding-like" evidence="2">
    <location>
        <begin position="411"/>
        <end position="469"/>
    </location>
</feature>
<reference evidence="4 5" key="1">
    <citation type="submission" date="2016-10" db="EMBL/GenBank/DDBJ databases">
        <authorList>
            <person name="Varghese N."/>
            <person name="Submissions S."/>
        </authorList>
    </citation>
    <scope>NUCLEOTIDE SEQUENCE [LARGE SCALE GENOMIC DNA]</scope>
    <source>
        <strain evidence="4 5">DSM 21822</strain>
    </source>
</reference>
<dbReference type="Proteomes" id="UP000323300">
    <property type="component" value="Unassembled WGS sequence"/>
</dbReference>
<dbReference type="SUPFAM" id="SSF53955">
    <property type="entry name" value="Lysozyme-like"/>
    <property type="match status" value="1"/>
</dbReference>
<name>A0A1I3Y316_9HYPH</name>
<feature type="transmembrane region" description="Helical" evidence="1">
    <location>
        <begin position="627"/>
        <end position="648"/>
    </location>
</feature>
<keyword evidence="4" id="KW-0378">Hydrolase</keyword>
<keyword evidence="1" id="KW-0812">Transmembrane</keyword>